<reference evidence="7" key="1">
    <citation type="submission" date="2021-06" db="EMBL/GenBank/DDBJ databases">
        <authorList>
            <consortium name="DOE Joint Genome Institute"/>
            <person name="Mondo S.J."/>
            <person name="Amses K.R."/>
            <person name="Simmons D.R."/>
            <person name="Longcore J.E."/>
            <person name="Seto K."/>
            <person name="Alves G.H."/>
            <person name="Bonds A.E."/>
            <person name="Quandt C.A."/>
            <person name="Davis W.J."/>
            <person name="Chang Y."/>
            <person name="Letcher P.M."/>
            <person name="Powell M.J."/>
            <person name="Kuo A."/>
            <person name="Labutti K."/>
            <person name="Pangilinan J."/>
            <person name="Andreopoulos W."/>
            <person name="Tritt A."/>
            <person name="Riley R."/>
            <person name="Hundley H."/>
            <person name="Johnson J."/>
            <person name="Lipzen A."/>
            <person name="Barry K."/>
            <person name="Berbee M.L."/>
            <person name="Buchler N.E."/>
            <person name="Grigoriev I.V."/>
            <person name="Spatafora J.W."/>
            <person name="Stajich J.E."/>
            <person name="James T.Y."/>
        </authorList>
    </citation>
    <scope>NUCLEOTIDE SEQUENCE</scope>
    <source>
        <strain evidence="7">AG</strain>
    </source>
</reference>
<keyword evidence="2" id="KW-0805">Transcription regulation</keyword>
<dbReference type="RefSeq" id="XP_051441839.1">
    <property type="nucleotide sequence ID" value="XM_051591314.1"/>
</dbReference>
<feature type="compositionally biased region" description="Polar residues" evidence="5">
    <location>
        <begin position="290"/>
        <end position="303"/>
    </location>
</feature>
<evidence type="ECO:0000256" key="3">
    <source>
        <dbReference type="ARBA" id="ARBA00023163"/>
    </source>
</evidence>
<evidence type="ECO:0000259" key="6">
    <source>
        <dbReference type="PROSITE" id="PS51821"/>
    </source>
</evidence>
<feature type="compositionally biased region" description="Basic residues" evidence="5">
    <location>
        <begin position="269"/>
        <end position="278"/>
    </location>
</feature>
<dbReference type="InterPro" id="IPR021740">
    <property type="entry name" value="Velvet"/>
</dbReference>
<keyword evidence="3" id="KW-0804">Transcription</keyword>
<evidence type="ECO:0000313" key="8">
    <source>
        <dbReference type="Proteomes" id="UP001206595"/>
    </source>
</evidence>
<dbReference type="GeneID" id="75916657"/>
<dbReference type="InterPro" id="IPR037525">
    <property type="entry name" value="Velvet_dom"/>
</dbReference>
<proteinExistence type="predicted"/>
<name>A0AAD5E702_UMBRA</name>
<evidence type="ECO:0000313" key="7">
    <source>
        <dbReference type="EMBL" id="KAI8576835.1"/>
    </source>
</evidence>
<dbReference type="AlphaFoldDB" id="A0AAD5E702"/>
<evidence type="ECO:0000256" key="4">
    <source>
        <dbReference type="ARBA" id="ARBA00023242"/>
    </source>
</evidence>
<feature type="domain" description="Velvet" evidence="6">
    <location>
        <begin position="95"/>
        <end position="267"/>
    </location>
</feature>
<evidence type="ECO:0000256" key="1">
    <source>
        <dbReference type="ARBA" id="ARBA00004123"/>
    </source>
</evidence>
<keyword evidence="8" id="KW-1185">Reference proteome</keyword>
<dbReference type="Gene3D" id="2.60.40.3960">
    <property type="entry name" value="Velvet domain"/>
    <property type="match status" value="1"/>
</dbReference>
<dbReference type="GO" id="GO:0005634">
    <property type="term" value="C:nucleus"/>
    <property type="evidence" value="ECO:0007669"/>
    <property type="project" value="UniProtKB-SubCell"/>
</dbReference>
<keyword evidence="4" id="KW-0539">Nucleus</keyword>
<dbReference type="PANTHER" id="PTHR33572:SF18">
    <property type="entry name" value="SPORE DEVELOPMENT REGULATOR VOSA"/>
    <property type="match status" value="1"/>
</dbReference>
<organism evidence="7 8">
    <name type="scientific">Umbelopsis ramanniana AG</name>
    <dbReference type="NCBI Taxonomy" id="1314678"/>
    <lineage>
        <taxon>Eukaryota</taxon>
        <taxon>Fungi</taxon>
        <taxon>Fungi incertae sedis</taxon>
        <taxon>Mucoromycota</taxon>
        <taxon>Mucoromycotina</taxon>
        <taxon>Umbelopsidomycetes</taxon>
        <taxon>Umbelopsidales</taxon>
        <taxon>Umbelopsidaceae</taxon>
        <taxon>Umbelopsis</taxon>
    </lineage>
</organism>
<dbReference type="Proteomes" id="UP001206595">
    <property type="component" value="Unassembled WGS sequence"/>
</dbReference>
<comment type="subcellular location">
    <subcellularLocation>
        <location evidence="1">Nucleus</location>
    </subcellularLocation>
</comment>
<dbReference type="Pfam" id="PF11754">
    <property type="entry name" value="Velvet"/>
    <property type="match status" value="2"/>
</dbReference>
<dbReference type="PANTHER" id="PTHR33572">
    <property type="entry name" value="SPORE DEVELOPMENT REGULATOR VOSA"/>
    <property type="match status" value="1"/>
</dbReference>
<feature type="region of interest" description="Disordered" evidence="5">
    <location>
        <begin position="269"/>
        <end position="319"/>
    </location>
</feature>
<comment type="caution">
    <text evidence="7">The sequence shown here is derived from an EMBL/GenBank/DDBJ whole genome shotgun (WGS) entry which is preliminary data.</text>
</comment>
<reference evidence="7" key="2">
    <citation type="journal article" date="2022" name="Proc. Natl. Acad. Sci. U.S.A.">
        <title>Diploid-dominant life cycles characterize the early evolution of Fungi.</title>
        <authorList>
            <person name="Amses K.R."/>
            <person name="Simmons D.R."/>
            <person name="Longcore J.E."/>
            <person name="Mondo S.J."/>
            <person name="Seto K."/>
            <person name="Jeronimo G.H."/>
            <person name="Bonds A.E."/>
            <person name="Quandt C.A."/>
            <person name="Davis W.J."/>
            <person name="Chang Y."/>
            <person name="Federici B.A."/>
            <person name="Kuo A."/>
            <person name="LaButti K."/>
            <person name="Pangilinan J."/>
            <person name="Andreopoulos W."/>
            <person name="Tritt A."/>
            <person name="Riley R."/>
            <person name="Hundley H."/>
            <person name="Johnson J."/>
            <person name="Lipzen A."/>
            <person name="Barry K."/>
            <person name="Lang B.F."/>
            <person name="Cuomo C.A."/>
            <person name="Buchler N.E."/>
            <person name="Grigoriev I.V."/>
            <person name="Spatafora J.W."/>
            <person name="Stajich J.E."/>
            <person name="James T.Y."/>
        </authorList>
    </citation>
    <scope>NUCLEOTIDE SEQUENCE</scope>
    <source>
        <strain evidence="7">AG</strain>
    </source>
</reference>
<dbReference type="InterPro" id="IPR038491">
    <property type="entry name" value="Velvet_dom_sf"/>
</dbReference>
<sequence>MTEQLSSTFISHFYFPLSAYVFSGNISYLRYKKFTCEIICPSLPLFLLPSSFTLPQFSCKTRHTADLRTTAGTHVDIESAAPSMSNFTHSPFLTHPPHRLRLMVRQQPVHARLCSFKEKVDRRPIDPPPIVQLVCDSPEIDQQHFLQNPFFFLVCSLQNANDYDTQGSRVDCNQTTAGTVVQSLHKLKDLDGSDGGFFLFSDISVRVEGHFRLRFTLFEIVGTRAVRLTSTLSDVFQVYSPKLFPGMAESTLLTRHLSDQGMRIRIRKENRVQLSKRKRSEDVGSVDDASCSQPPSPVTSNSHPSPPCVTPDRTPVHYPIATHHHHNTRSISPSEHQVRLPPLKHLLQALPHPFTGNDTYSSLREPVPTAYHWPVAPGRSSTYYVGDP</sequence>
<accession>A0AAD5E702</accession>
<evidence type="ECO:0000256" key="5">
    <source>
        <dbReference type="SAM" id="MobiDB-lite"/>
    </source>
</evidence>
<gene>
    <name evidence="7" type="ORF">K450DRAFT_255218</name>
</gene>
<evidence type="ECO:0000256" key="2">
    <source>
        <dbReference type="ARBA" id="ARBA00023015"/>
    </source>
</evidence>
<dbReference type="PROSITE" id="PS51821">
    <property type="entry name" value="VELVET"/>
    <property type="match status" value="1"/>
</dbReference>
<dbReference type="EMBL" id="MU620949">
    <property type="protein sequence ID" value="KAI8576835.1"/>
    <property type="molecule type" value="Genomic_DNA"/>
</dbReference>
<protein>
    <recommendedName>
        <fullName evidence="6">Velvet domain-containing protein</fullName>
    </recommendedName>
</protein>